<dbReference type="RefSeq" id="WP_342627341.1">
    <property type="nucleotide sequence ID" value="NZ_CP152276.1"/>
</dbReference>
<sequence length="65" mass="7540">MAAFTERVTTFEFFGRHTGHLDLTTHQFHPDAHNGGIGLRNWRSLTMRRTPRVNQESLLRLMFAG</sequence>
<organism evidence="1 2">
    <name type="scientific">Nguyenibacter vanlangensis</name>
    <dbReference type="NCBI Taxonomy" id="1216886"/>
    <lineage>
        <taxon>Bacteria</taxon>
        <taxon>Pseudomonadati</taxon>
        <taxon>Pseudomonadota</taxon>
        <taxon>Alphaproteobacteria</taxon>
        <taxon>Acetobacterales</taxon>
        <taxon>Acetobacteraceae</taxon>
        <taxon>Nguyenibacter</taxon>
    </lineage>
</organism>
<name>A0ABZ3D0V5_9PROT</name>
<evidence type="ECO:0000313" key="1">
    <source>
        <dbReference type="EMBL" id="XAE41389.1"/>
    </source>
</evidence>
<evidence type="ECO:0000313" key="2">
    <source>
        <dbReference type="Proteomes" id="UP001449795"/>
    </source>
</evidence>
<gene>
    <name evidence="1" type="ORF">AAC691_13900</name>
</gene>
<reference evidence="1 2" key="1">
    <citation type="submission" date="2024-04" db="EMBL/GenBank/DDBJ databases">
        <title>Complete genome sequence of Nguyenibacter vanlangesis HBCM-1154, a strain capable of nitrogen fixation, IAA production, and phosphorus solubilization isolated from sugarcane soil.</title>
        <authorList>
            <person name="MY HANH P."/>
        </authorList>
    </citation>
    <scope>NUCLEOTIDE SEQUENCE [LARGE SCALE GENOMIC DNA]</scope>
    <source>
        <strain evidence="1 2">HBCM 1154</strain>
    </source>
</reference>
<accession>A0ABZ3D0V5</accession>
<proteinExistence type="predicted"/>
<dbReference type="Proteomes" id="UP001449795">
    <property type="component" value="Chromosome"/>
</dbReference>
<dbReference type="EMBL" id="CP152276">
    <property type="protein sequence ID" value="XAE41389.1"/>
    <property type="molecule type" value="Genomic_DNA"/>
</dbReference>
<keyword evidence="2" id="KW-1185">Reference proteome</keyword>
<protein>
    <submittedName>
        <fullName evidence="1">Uncharacterized protein</fullName>
    </submittedName>
</protein>